<dbReference type="Gene3D" id="1.25.40.10">
    <property type="entry name" value="Tetratricopeptide repeat domain"/>
    <property type="match status" value="1"/>
</dbReference>
<dbReference type="Pfam" id="PF13812">
    <property type="entry name" value="PPR_3"/>
    <property type="match status" value="1"/>
</dbReference>
<dbReference type="PANTHER" id="PTHR47447">
    <property type="entry name" value="OS03G0856100 PROTEIN"/>
    <property type="match status" value="1"/>
</dbReference>
<proteinExistence type="inferred from homology"/>
<keyword evidence="2" id="KW-0677">Repeat</keyword>
<gene>
    <name evidence="3" type="ORF">Acr_28g0001960</name>
</gene>
<evidence type="ECO:0000313" key="4">
    <source>
        <dbReference type="Proteomes" id="UP000585474"/>
    </source>
</evidence>
<organism evidence="3 4">
    <name type="scientific">Actinidia rufa</name>
    <dbReference type="NCBI Taxonomy" id="165716"/>
    <lineage>
        <taxon>Eukaryota</taxon>
        <taxon>Viridiplantae</taxon>
        <taxon>Streptophyta</taxon>
        <taxon>Embryophyta</taxon>
        <taxon>Tracheophyta</taxon>
        <taxon>Spermatophyta</taxon>
        <taxon>Magnoliopsida</taxon>
        <taxon>eudicotyledons</taxon>
        <taxon>Gunneridae</taxon>
        <taxon>Pentapetalae</taxon>
        <taxon>asterids</taxon>
        <taxon>Ericales</taxon>
        <taxon>Actinidiaceae</taxon>
        <taxon>Actinidia</taxon>
    </lineage>
</organism>
<dbReference type="NCBIfam" id="TIGR00756">
    <property type="entry name" value="PPR"/>
    <property type="match status" value="2"/>
</dbReference>
<sequence>MRVKGYAPNIIMCNSIFGYLEKPREILKLFDKMVASGVHPRMDAYVMLMRKFGRWGFLRPVFVVWEKMEEHGLSPDEHAYNALIDALVENDMIDVARKYDQEMLAKKAFS</sequence>
<name>A0A7J0H960_9ERIC</name>
<comment type="caution">
    <text evidence="3">The sequence shown here is derived from an EMBL/GenBank/DDBJ whole genome shotgun (WGS) entry which is preliminary data.</text>
</comment>
<evidence type="ECO:0000256" key="2">
    <source>
        <dbReference type="ARBA" id="ARBA00022737"/>
    </source>
</evidence>
<dbReference type="OrthoDB" id="185373at2759"/>
<dbReference type="Proteomes" id="UP000585474">
    <property type="component" value="Unassembled WGS sequence"/>
</dbReference>
<keyword evidence="4" id="KW-1185">Reference proteome</keyword>
<dbReference type="InterPro" id="IPR011990">
    <property type="entry name" value="TPR-like_helical_dom_sf"/>
</dbReference>
<dbReference type="EMBL" id="BJWL01000028">
    <property type="protein sequence ID" value="GFZ19491.1"/>
    <property type="molecule type" value="Genomic_DNA"/>
</dbReference>
<evidence type="ECO:0000256" key="1">
    <source>
        <dbReference type="ARBA" id="ARBA00007626"/>
    </source>
</evidence>
<comment type="similarity">
    <text evidence="1">Belongs to the PPR family. P subfamily.</text>
</comment>
<dbReference type="InterPro" id="IPR002885">
    <property type="entry name" value="PPR_rpt"/>
</dbReference>
<dbReference type="AlphaFoldDB" id="A0A7J0H960"/>
<reference evidence="3 4" key="1">
    <citation type="submission" date="2019-07" db="EMBL/GenBank/DDBJ databases">
        <title>De Novo Assembly of kiwifruit Actinidia rufa.</title>
        <authorList>
            <person name="Sugita-Konishi S."/>
            <person name="Sato K."/>
            <person name="Mori E."/>
            <person name="Abe Y."/>
            <person name="Kisaki G."/>
            <person name="Hamano K."/>
            <person name="Suezawa K."/>
            <person name="Otani M."/>
            <person name="Fukuda T."/>
            <person name="Manabe T."/>
            <person name="Gomi K."/>
            <person name="Tabuchi M."/>
            <person name="Akimitsu K."/>
            <person name="Kataoka I."/>
        </authorList>
    </citation>
    <scope>NUCLEOTIDE SEQUENCE [LARGE SCALE GENOMIC DNA]</scope>
    <source>
        <strain evidence="4">cv. Fuchu</strain>
    </source>
</reference>
<dbReference type="PANTHER" id="PTHR47447:SF17">
    <property type="entry name" value="OS12G0638900 PROTEIN"/>
    <property type="match status" value="1"/>
</dbReference>
<protein>
    <submittedName>
        <fullName evidence="3">Pentatricopeptide repeat (PPR) superfamily protein</fullName>
    </submittedName>
</protein>
<evidence type="ECO:0000313" key="3">
    <source>
        <dbReference type="EMBL" id="GFZ19491.1"/>
    </source>
</evidence>
<accession>A0A7J0H960</accession>